<dbReference type="OrthoDB" id="9808845at2759"/>
<reference evidence="3" key="1">
    <citation type="submission" date="2025-08" db="UniProtKB">
        <authorList>
            <consortium name="RefSeq"/>
        </authorList>
    </citation>
    <scope>IDENTIFICATION</scope>
    <source>
        <tissue evidence="3">Kidney</tissue>
    </source>
</reference>
<protein>
    <submittedName>
        <fullName evidence="3">LOW QUALITY PROTEIN: uncharacterized protein LOC111728850</fullName>
    </submittedName>
</protein>
<feature type="compositionally biased region" description="Low complexity" evidence="1">
    <location>
        <begin position="42"/>
        <end position="58"/>
    </location>
</feature>
<dbReference type="GeneID" id="111728850"/>
<evidence type="ECO:0000313" key="2">
    <source>
        <dbReference type="Proteomes" id="UP000515202"/>
    </source>
</evidence>
<evidence type="ECO:0000313" key="3">
    <source>
        <dbReference type="RefSeq" id="XP_023375488.1"/>
    </source>
</evidence>
<dbReference type="AlphaFoldDB" id="A0A6P6BK76"/>
<dbReference type="KEGG" id="pvp:111728850"/>
<evidence type="ECO:0000256" key="1">
    <source>
        <dbReference type="SAM" id="MobiDB-lite"/>
    </source>
</evidence>
<dbReference type="Proteomes" id="UP000515202">
    <property type="component" value="Unplaced"/>
</dbReference>
<accession>A0A6P6BK76</accession>
<dbReference type="RefSeq" id="XP_023375488.1">
    <property type="nucleotide sequence ID" value="XM_023519720.1"/>
</dbReference>
<gene>
    <name evidence="3" type="primary">LOC111728850</name>
</gene>
<dbReference type="CTD" id="150051"/>
<sequence length="93" mass="10115">MWAPRTPGLPSHKAPAVRPGESEGRQRRRGWPENGEGAPNKAALGGPNASASSSNRPAKLPVTLHRWRWPMTYKEGARVGARARLDISGIGRR</sequence>
<feature type="region of interest" description="Disordered" evidence="1">
    <location>
        <begin position="1"/>
        <end position="61"/>
    </location>
</feature>
<proteinExistence type="predicted"/>
<keyword evidence="2" id="KW-1185">Reference proteome</keyword>
<organism evidence="2 3">
    <name type="scientific">Pteropus vampyrus</name>
    <name type="common">Large flying fox</name>
    <dbReference type="NCBI Taxonomy" id="132908"/>
    <lineage>
        <taxon>Eukaryota</taxon>
        <taxon>Metazoa</taxon>
        <taxon>Chordata</taxon>
        <taxon>Craniata</taxon>
        <taxon>Vertebrata</taxon>
        <taxon>Euteleostomi</taxon>
        <taxon>Mammalia</taxon>
        <taxon>Eutheria</taxon>
        <taxon>Laurasiatheria</taxon>
        <taxon>Chiroptera</taxon>
        <taxon>Yinpterochiroptera</taxon>
        <taxon>Pteropodoidea</taxon>
        <taxon>Pteropodidae</taxon>
        <taxon>Pteropodinae</taxon>
        <taxon>Pteropus</taxon>
    </lineage>
</organism>
<name>A0A6P6BK76_PTEVA</name>